<name>A0A5E4BUQ7_MARMO</name>
<reference evidence="2" key="1">
    <citation type="submission" date="2019-04" db="EMBL/GenBank/DDBJ databases">
        <authorList>
            <person name="Alioto T."/>
            <person name="Alioto T."/>
        </authorList>
    </citation>
    <scope>NUCLEOTIDE SEQUENCE [LARGE SCALE GENOMIC DNA]</scope>
</reference>
<evidence type="ECO:0000256" key="1">
    <source>
        <dbReference type="SAM" id="MobiDB-lite"/>
    </source>
</evidence>
<protein>
    <submittedName>
        <fullName evidence="2">Uncharacterized protein</fullName>
    </submittedName>
</protein>
<evidence type="ECO:0000313" key="3">
    <source>
        <dbReference type="Proteomes" id="UP000335636"/>
    </source>
</evidence>
<feature type="compositionally biased region" description="Basic residues" evidence="1">
    <location>
        <begin position="25"/>
        <end position="34"/>
    </location>
</feature>
<dbReference type="EMBL" id="CABDUW010000675">
    <property type="protein sequence ID" value="VTJ73368.1"/>
    <property type="molecule type" value="Genomic_DNA"/>
</dbReference>
<proteinExistence type="predicted"/>
<dbReference type="Proteomes" id="UP000335636">
    <property type="component" value="Unassembled WGS sequence"/>
</dbReference>
<keyword evidence="3" id="KW-1185">Reference proteome</keyword>
<sequence>MQTAQERWPPPQLQESAGAQGRLPRTGRRLRRLPRPAGASARRTAAPQCAARSLAYAGFWTLSSPPPCGQDQYLNLPFHRRND</sequence>
<feature type="region of interest" description="Disordered" evidence="1">
    <location>
        <begin position="1"/>
        <end position="47"/>
    </location>
</feature>
<comment type="caution">
    <text evidence="2">The sequence shown here is derived from an EMBL/GenBank/DDBJ whole genome shotgun (WGS) entry which is preliminary data.</text>
</comment>
<accession>A0A5E4BUQ7</accession>
<dbReference type="AlphaFoldDB" id="A0A5E4BUQ7"/>
<organism evidence="2 3">
    <name type="scientific">Marmota monax</name>
    <name type="common">Woodchuck</name>
    <dbReference type="NCBI Taxonomy" id="9995"/>
    <lineage>
        <taxon>Eukaryota</taxon>
        <taxon>Metazoa</taxon>
        <taxon>Chordata</taxon>
        <taxon>Craniata</taxon>
        <taxon>Vertebrata</taxon>
        <taxon>Euteleostomi</taxon>
        <taxon>Mammalia</taxon>
        <taxon>Eutheria</taxon>
        <taxon>Euarchontoglires</taxon>
        <taxon>Glires</taxon>
        <taxon>Rodentia</taxon>
        <taxon>Sciuromorpha</taxon>
        <taxon>Sciuridae</taxon>
        <taxon>Xerinae</taxon>
        <taxon>Marmotini</taxon>
        <taxon>Marmota</taxon>
    </lineage>
</organism>
<evidence type="ECO:0000313" key="2">
    <source>
        <dbReference type="EMBL" id="VTJ73368.1"/>
    </source>
</evidence>
<gene>
    <name evidence="2" type="ORF">MONAX_5E013381</name>
</gene>